<dbReference type="EMBL" id="BGZK01000774">
    <property type="protein sequence ID" value="GBP59921.1"/>
    <property type="molecule type" value="Genomic_DNA"/>
</dbReference>
<reference evidence="1 2" key="1">
    <citation type="journal article" date="2019" name="Commun. Biol.">
        <title>The bagworm genome reveals a unique fibroin gene that provides high tensile strength.</title>
        <authorList>
            <person name="Kono N."/>
            <person name="Nakamura H."/>
            <person name="Ohtoshi R."/>
            <person name="Tomita M."/>
            <person name="Numata K."/>
            <person name="Arakawa K."/>
        </authorList>
    </citation>
    <scope>NUCLEOTIDE SEQUENCE [LARGE SCALE GENOMIC DNA]</scope>
</reference>
<name>A0A4C1X804_EUMVA</name>
<accession>A0A4C1X804</accession>
<gene>
    <name evidence="1" type="ORF">EVAR_88992_1</name>
</gene>
<dbReference type="Proteomes" id="UP000299102">
    <property type="component" value="Unassembled WGS sequence"/>
</dbReference>
<organism evidence="1 2">
    <name type="scientific">Eumeta variegata</name>
    <name type="common">Bagworm moth</name>
    <name type="synonym">Eumeta japonica</name>
    <dbReference type="NCBI Taxonomy" id="151549"/>
    <lineage>
        <taxon>Eukaryota</taxon>
        <taxon>Metazoa</taxon>
        <taxon>Ecdysozoa</taxon>
        <taxon>Arthropoda</taxon>
        <taxon>Hexapoda</taxon>
        <taxon>Insecta</taxon>
        <taxon>Pterygota</taxon>
        <taxon>Neoptera</taxon>
        <taxon>Endopterygota</taxon>
        <taxon>Lepidoptera</taxon>
        <taxon>Glossata</taxon>
        <taxon>Ditrysia</taxon>
        <taxon>Tineoidea</taxon>
        <taxon>Psychidae</taxon>
        <taxon>Oiketicinae</taxon>
        <taxon>Eumeta</taxon>
    </lineage>
</organism>
<dbReference type="OrthoDB" id="8063979at2759"/>
<protein>
    <submittedName>
        <fullName evidence="1">Uncharacterized protein</fullName>
    </submittedName>
</protein>
<proteinExistence type="predicted"/>
<evidence type="ECO:0000313" key="1">
    <source>
        <dbReference type="EMBL" id="GBP59921.1"/>
    </source>
</evidence>
<sequence>MWQSRHLPALLENERAFIETTVKNFAVIPTPNEQPRDVLMYVTHTRTTSNERADELAGNTVLNKKKGSGGHRFPMSHIKKAIREAILEERQKKNTPSSTE</sequence>
<dbReference type="AlphaFoldDB" id="A0A4C1X804"/>
<evidence type="ECO:0000313" key="2">
    <source>
        <dbReference type="Proteomes" id="UP000299102"/>
    </source>
</evidence>
<comment type="caution">
    <text evidence="1">The sequence shown here is derived from an EMBL/GenBank/DDBJ whole genome shotgun (WGS) entry which is preliminary data.</text>
</comment>
<keyword evidence="2" id="KW-1185">Reference proteome</keyword>